<comment type="caution">
    <text evidence="2">The sequence shown here is derived from an EMBL/GenBank/DDBJ whole genome shotgun (WGS) entry which is preliminary data.</text>
</comment>
<evidence type="ECO:0000313" key="3">
    <source>
        <dbReference type="Proteomes" id="UP000326903"/>
    </source>
</evidence>
<reference evidence="2 3" key="1">
    <citation type="submission" date="2019-09" db="EMBL/GenBank/DDBJ databases">
        <title>Draft genome sequence of Ginsengibacter sp. BR5-29.</title>
        <authorList>
            <person name="Im W.-T."/>
        </authorList>
    </citation>
    <scope>NUCLEOTIDE SEQUENCE [LARGE SCALE GENOMIC DNA]</scope>
    <source>
        <strain evidence="2 3">BR5-29</strain>
    </source>
</reference>
<keyword evidence="1" id="KW-0732">Signal</keyword>
<protein>
    <submittedName>
        <fullName evidence="2">Tetratricopeptide repeat protein</fullName>
    </submittedName>
</protein>
<dbReference type="Gene3D" id="1.25.40.10">
    <property type="entry name" value="Tetratricopeptide repeat domain"/>
    <property type="match status" value="1"/>
</dbReference>
<dbReference type="SUPFAM" id="SSF48452">
    <property type="entry name" value="TPR-like"/>
    <property type="match status" value="1"/>
</dbReference>
<dbReference type="SMART" id="SM00028">
    <property type="entry name" value="TPR"/>
    <property type="match status" value="3"/>
</dbReference>
<name>A0A5J5IIY0_9BACT</name>
<dbReference type="InterPro" id="IPR019734">
    <property type="entry name" value="TPR_rpt"/>
</dbReference>
<dbReference type="Proteomes" id="UP000326903">
    <property type="component" value="Unassembled WGS sequence"/>
</dbReference>
<evidence type="ECO:0000313" key="2">
    <source>
        <dbReference type="EMBL" id="KAA9040751.1"/>
    </source>
</evidence>
<organism evidence="2 3">
    <name type="scientific">Ginsengibacter hankyongi</name>
    <dbReference type="NCBI Taxonomy" id="2607284"/>
    <lineage>
        <taxon>Bacteria</taxon>
        <taxon>Pseudomonadati</taxon>
        <taxon>Bacteroidota</taxon>
        <taxon>Chitinophagia</taxon>
        <taxon>Chitinophagales</taxon>
        <taxon>Chitinophagaceae</taxon>
        <taxon>Ginsengibacter</taxon>
    </lineage>
</organism>
<dbReference type="EMBL" id="VYQF01000001">
    <property type="protein sequence ID" value="KAA9040751.1"/>
    <property type="molecule type" value="Genomic_DNA"/>
</dbReference>
<dbReference type="RefSeq" id="WP_150412810.1">
    <property type="nucleotide sequence ID" value="NZ_VYQF01000001.1"/>
</dbReference>
<keyword evidence="3" id="KW-1185">Reference proteome</keyword>
<dbReference type="InterPro" id="IPR011990">
    <property type="entry name" value="TPR-like_helical_dom_sf"/>
</dbReference>
<dbReference type="NCBIfam" id="NF047558">
    <property type="entry name" value="TPR_END_plus"/>
    <property type="match status" value="1"/>
</dbReference>
<feature type="chain" id="PRO_5023898177" evidence="1">
    <location>
        <begin position="20"/>
        <end position="305"/>
    </location>
</feature>
<dbReference type="PROSITE" id="PS51257">
    <property type="entry name" value="PROKAR_LIPOPROTEIN"/>
    <property type="match status" value="1"/>
</dbReference>
<gene>
    <name evidence="2" type="ORF">FW778_01540</name>
</gene>
<dbReference type="AlphaFoldDB" id="A0A5J5IIY0"/>
<proteinExistence type="predicted"/>
<feature type="signal peptide" evidence="1">
    <location>
        <begin position="1"/>
        <end position="19"/>
    </location>
</feature>
<evidence type="ECO:0000256" key="1">
    <source>
        <dbReference type="SAM" id="SignalP"/>
    </source>
</evidence>
<sequence>MRSFYFFSILLFFSCAVKAQPSQPLIAKADTFYAKQDWRAAAKAYENAFANGETQTALTCNKLGFSYFNLGQYGLAIKNLELSLTKNPLPSGLSIIHSRLARAYAANSEKDKALEQLDSAIAHGYSNVPEIETSKEYDKIRNDTTFKNLVSQATDKLYPCLHNAHAREFDFWIGDWDVYPTGGNQIVGSSKIEMEASGCFILENWTAIGYPNTGKSMNFVDPVTNKWKQVWVGSGGAVTEYVNGVYKDSVMQFESSSATPKGTMKIRFRFFNQGTDQVRQFQEYSMDDGKTWNVSYDLTYIRKKK</sequence>
<accession>A0A5J5IIY0</accession>